<reference evidence="2" key="1">
    <citation type="journal article" date="2018" name="Nat. Microbiol.">
        <title>Leveraging single-cell genomics to expand the fungal tree of life.</title>
        <authorList>
            <person name="Ahrendt S.R."/>
            <person name="Quandt C.A."/>
            <person name="Ciobanu D."/>
            <person name="Clum A."/>
            <person name="Salamov A."/>
            <person name="Andreopoulos B."/>
            <person name="Cheng J.F."/>
            <person name="Woyke T."/>
            <person name="Pelin A."/>
            <person name="Henrissat B."/>
            <person name="Reynolds N.K."/>
            <person name="Benny G.L."/>
            <person name="Smith M.E."/>
            <person name="James T.Y."/>
            <person name="Grigoriev I.V."/>
        </authorList>
    </citation>
    <scope>NUCLEOTIDE SEQUENCE [LARGE SCALE GENOMIC DNA]</scope>
</reference>
<dbReference type="EMBL" id="KZ993846">
    <property type="protein sequence ID" value="RKO94642.1"/>
    <property type="molecule type" value="Genomic_DNA"/>
</dbReference>
<evidence type="ECO:0000313" key="1">
    <source>
        <dbReference type="EMBL" id="RKO94642.1"/>
    </source>
</evidence>
<evidence type="ECO:0000313" key="2">
    <source>
        <dbReference type="Proteomes" id="UP000269721"/>
    </source>
</evidence>
<organism evidence="1 2">
    <name type="scientific">Blyttiomyces helicus</name>
    <dbReference type="NCBI Taxonomy" id="388810"/>
    <lineage>
        <taxon>Eukaryota</taxon>
        <taxon>Fungi</taxon>
        <taxon>Fungi incertae sedis</taxon>
        <taxon>Chytridiomycota</taxon>
        <taxon>Chytridiomycota incertae sedis</taxon>
        <taxon>Chytridiomycetes</taxon>
        <taxon>Chytridiomycetes incertae sedis</taxon>
        <taxon>Blyttiomyces</taxon>
    </lineage>
</organism>
<accession>A0A4P9WQ04</accession>
<sequence length="193" mass="21548">MSERDPSVLVASEEFAECKLGVSKLSANCGTPSEYTAHYSYVYELAVYAGKLRRSFAQLVALRFKTNCGVHFVVDEICSGKPDNMLGHESTLLLGIACSDKIATSRLPLVDMCWLGSLVEQNYYCSLDSGKTLTLTLLPCHCNKVTYVISFTDCGPFWLGHHLGWTCKTYQYCRYQLLAIVPRPSQFDWLGST</sequence>
<dbReference type="AlphaFoldDB" id="A0A4P9WQ04"/>
<name>A0A4P9WQ04_9FUNG</name>
<gene>
    <name evidence="1" type="ORF">BDK51DRAFT_27453</name>
</gene>
<protein>
    <submittedName>
        <fullName evidence="1">Uncharacterized protein</fullName>
    </submittedName>
</protein>
<proteinExistence type="predicted"/>
<dbReference type="Proteomes" id="UP000269721">
    <property type="component" value="Unassembled WGS sequence"/>
</dbReference>
<keyword evidence="2" id="KW-1185">Reference proteome</keyword>